<dbReference type="OrthoDB" id="4868247at2"/>
<organism evidence="1 2">
    <name type="scientific">Hymenobacter chitinivorans DSM 11115</name>
    <dbReference type="NCBI Taxonomy" id="1121954"/>
    <lineage>
        <taxon>Bacteria</taxon>
        <taxon>Pseudomonadati</taxon>
        <taxon>Bacteroidota</taxon>
        <taxon>Cytophagia</taxon>
        <taxon>Cytophagales</taxon>
        <taxon>Hymenobacteraceae</taxon>
        <taxon>Hymenobacter</taxon>
    </lineage>
</organism>
<reference evidence="1 2" key="1">
    <citation type="submission" date="2017-11" db="EMBL/GenBank/DDBJ databases">
        <title>Genomic Encyclopedia of Archaeal and Bacterial Type Strains, Phase II (KMG-II): From Individual Species to Whole Genera.</title>
        <authorList>
            <person name="Goeker M."/>
        </authorList>
    </citation>
    <scope>NUCLEOTIDE SEQUENCE [LARGE SCALE GENOMIC DNA]</scope>
    <source>
        <strain evidence="1 2">DSM 11115</strain>
    </source>
</reference>
<evidence type="ECO:0000313" key="1">
    <source>
        <dbReference type="EMBL" id="PJJ53100.1"/>
    </source>
</evidence>
<protein>
    <submittedName>
        <fullName evidence="1">Putative membrane-anchored protein</fullName>
    </submittedName>
</protein>
<name>A0A2M9B584_9BACT</name>
<dbReference type="RefSeq" id="WP_100338003.1">
    <property type="nucleotide sequence ID" value="NZ_PGFA01000003.1"/>
</dbReference>
<dbReference type="AlphaFoldDB" id="A0A2M9B584"/>
<dbReference type="Pfam" id="PF14345">
    <property type="entry name" value="GDYXXLXY"/>
    <property type="match status" value="1"/>
</dbReference>
<dbReference type="InterPro" id="IPR025833">
    <property type="entry name" value="GDYXXLXY"/>
</dbReference>
<sequence>MATPVSTTSFTHRRLIKLAVAAQMLFILAVAGAGYATTALGRTVTLRTTPVDPRDLLYGDYLRLTYSISQVPPTLWQGPQPPRKHQPVYVLLRPQNGAYEATAVSATELTPTAPDQAVLRGWVTDSWRHGLRLRYNLERYYVPEATGKELQKTGGRRPLLVKVSVAPWGQARITRVEELPK</sequence>
<proteinExistence type="predicted"/>
<dbReference type="EMBL" id="PGFA01000003">
    <property type="protein sequence ID" value="PJJ53100.1"/>
    <property type="molecule type" value="Genomic_DNA"/>
</dbReference>
<accession>A0A2M9B584</accession>
<comment type="caution">
    <text evidence="1">The sequence shown here is derived from an EMBL/GenBank/DDBJ whole genome shotgun (WGS) entry which is preliminary data.</text>
</comment>
<evidence type="ECO:0000313" key="2">
    <source>
        <dbReference type="Proteomes" id="UP000228535"/>
    </source>
</evidence>
<keyword evidence="2" id="KW-1185">Reference proteome</keyword>
<dbReference type="Proteomes" id="UP000228535">
    <property type="component" value="Unassembled WGS sequence"/>
</dbReference>
<gene>
    <name evidence="1" type="ORF">CLV45_3758</name>
</gene>